<sequence length="78" mass="9040">MFEMGRTVPSFRSALDEYVERLKRVAMRVQNEHTKKALEELLSHAHDLENEFVAIGGTPEEEVFLSLVLFVYSRKRSA</sequence>
<dbReference type="AlphaFoldDB" id="A0A2R6BF32"/>
<name>A0A2R6BF32_9ARCH</name>
<evidence type="ECO:0000313" key="2">
    <source>
        <dbReference type="Proteomes" id="UP000240381"/>
    </source>
</evidence>
<dbReference type="EMBL" id="NEXM01000067">
    <property type="protein sequence ID" value="PSN97205.1"/>
    <property type="molecule type" value="Genomic_DNA"/>
</dbReference>
<proteinExistence type="predicted"/>
<evidence type="ECO:0000313" key="1">
    <source>
        <dbReference type="EMBL" id="PSN97205.1"/>
    </source>
</evidence>
<dbReference type="Proteomes" id="UP000240381">
    <property type="component" value="Unassembled WGS sequence"/>
</dbReference>
<comment type="caution">
    <text evidence="1">The sequence shown here is derived from an EMBL/GenBank/DDBJ whole genome shotgun (WGS) entry which is preliminary data.</text>
</comment>
<gene>
    <name evidence="1" type="ORF">B9Q11_04695</name>
</gene>
<protein>
    <submittedName>
        <fullName evidence="1">Uncharacterized protein</fullName>
    </submittedName>
</protein>
<reference evidence="1 2" key="1">
    <citation type="submission" date="2017-04" db="EMBL/GenBank/DDBJ databases">
        <title>Novel microbial lineages endemic to geothermal iron-oxide mats fill important gaps in the evolutionary history of Archaea.</title>
        <authorList>
            <person name="Jay Z.J."/>
            <person name="Beam J.P."/>
            <person name="Dlakic M."/>
            <person name="Rusch D.B."/>
            <person name="Kozubal M.A."/>
            <person name="Inskeep W.P."/>
        </authorList>
    </citation>
    <scope>NUCLEOTIDE SEQUENCE [LARGE SCALE GENOMIC DNA]</scope>
    <source>
        <strain evidence="1">ECH_B_SAG-F08</strain>
    </source>
</reference>
<accession>A0A2R6BF32</accession>
<organism evidence="1 2">
    <name type="scientific">Candidatus Marsarchaeota G2 archaeon ECH_B_SAG-F08</name>
    <dbReference type="NCBI Taxonomy" id="1978165"/>
    <lineage>
        <taxon>Archaea</taxon>
        <taxon>Candidatus Marsarchaeota</taxon>
        <taxon>Candidatus Marsarchaeota group 2</taxon>
    </lineage>
</organism>